<feature type="binding site" evidence="9">
    <location>
        <begin position="108"/>
        <end position="110"/>
    </location>
    <ligand>
        <name>substrate</name>
    </ligand>
</feature>
<protein>
    <recommendedName>
        <fullName evidence="8 9">Glutamyl-tRNA reductase</fullName>
        <shortName evidence="9">GluTR</shortName>
        <ecNumber evidence="3 9">1.2.1.70</ecNumber>
    </recommendedName>
</protein>
<evidence type="ECO:0000256" key="5">
    <source>
        <dbReference type="ARBA" id="ARBA00023002"/>
    </source>
</evidence>
<evidence type="ECO:0000256" key="10">
    <source>
        <dbReference type="RuleBase" id="RU000584"/>
    </source>
</evidence>
<proteinExistence type="inferred from homology"/>
<dbReference type="AlphaFoldDB" id="A0A9Q6LS60"/>
<dbReference type="InterPro" id="IPR006151">
    <property type="entry name" value="Shikm_DH/Glu-tRNA_Rdtase"/>
</dbReference>
<feature type="binding site" evidence="9">
    <location>
        <position position="114"/>
    </location>
    <ligand>
        <name>substrate</name>
    </ligand>
</feature>
<feature type="binding site" evidence="9">
    <location>
        <begin position="49"/>
        <end position="52"/>
    </location>
    <ligand>
        <name>substrate</name>
    </ligand>
</feature>
<reference evidence="14 15" key="1">
    <citation type="submission" date="2019-04" db="EMBL/GenBank/DDBJ databases">
        <title>Complete genome sequencing of Piscirickettsia salmonis strain Psal-009.</title>
        <authorList>
            <person name="Schober I."/>
            <person name="Bunk B."/>
            <person name="Sproer C."/>
            <person name="Carril G.P."/>
            <person name="Riedel T."/>
            <person name="Flores-Herrera P.A."/>
            <person name="Nourdin-Galindo G."/>
            <person name="Marshall S.H."/>
            <person name="Overmann J."/>
        </authorList>
    </citation>
    <scope>NUCLEOTIDE SEQUENCE [LARGE SCALE GENOMIC DNA]</scope>
    <source>
        <strain evidence="14 15">Psal-009</strain>
    </source>
</reference>
<evidence type="ECO:0000256" key="3">
    <source>
        <dbReference type="ARBA" id="ARBA00012970"/>
    </source>
</evidence>
<dbReference type="EC" id="1.2.1.70" evidence="3 9"/>
<dbReference type="CDD" id="cd05213">
    <property type="entry name" value="NAD_bind_Glutamyl_tRNA_reduct"/>
    <property type="match status" value="1"/>
</dbReference>
<dbReference type="GeneID" id="66741830"/>
<keyword evidence="6 9" id="KW-0627">Porphyrin biosynthesis</keyword>
<dbReference type="RefSeq" id="WP_016210607.1">
    <property type="nucleotide sequence ID" value="NZ_CP012413.1"/>
</dbReference>
<evidence type="ECO:0000256" key="9">
    <source>
        <dbReference type="HAMAP-Rule" id="MF_00087"/>
    </source>
</evidence>
<dbReference type="PROSITE" id="PS00747">
    <property type="entry name" value="GLUTR"/>
    <property type="match status" value="1"/>
</dbReference>
<dbReference type="Gene3D" id="3.30.460.30">
    <property type="entry name" value="Glutamyl-tRNA reductase, N-terminal domain"/>
    <property type="match status" value="1"/>
</dbReference>
<comment type="miscellaneous">
    <text evidence="9">During catalysis, the active site Cys acts as a nucleophile attacking the alpha-carbonyl group of tRNA-bound glutamate with the formation of a thioester intermediate between enzyme and glutamate, and the concomitant release of tRNA(Glu). The thioester intermediate is finally reduced by direct hydride transfer from NADPH, to form the product GSA.</text>
</comment>
<dbReference type="SUPFAM" id="SSF69742">
    <property type="entry name" value="Glutamyl tRNA-reductase catalytic, N-terminal domain"/>
    <property type="match status" value="1"/>
</dbReference>
<dbReference type="InterPro" id="IPR036343">
    <property type="entry name" value="GluRdtase_N_sf"/>
</dbReference>
<dbReference type="GO" id="GO:0019353">
    <property type="term" value="P:protoporphyrinogen IX biosynthetic process from glutamate"/>
    <property type="evidence" value="ECO:0007669"/>
    <property type="project" value="TreeGrafter"/>
</dbReference>
<dbReference type="GO" id="GO:0008883">
    <property type="term" value="F:glutamyl-tRNA reductase activity"/>
    <property type="evidence" value="ECO:0007669"/>
    <property type="project" value="UniProtKB-UniRule"/>
</dbReference>
<evidence type="ECO:0000256" key="8">
    <source>
        <dbReference type="ARBA" id="ARBA00068659"/>
    </source>
</evidence>
<dbReference type="Pfam" id="PF00745">
    <property type="entry name" value="GlutR_dimer"/>
    <property type="match status" value="1"/>
</dbReference>
<dbReference type="Pfam" id="PF01488">
    <property type="entry name" value="Shikimate_DH"/>
    <property type="match status" value="1"/>
</dbReference>
<evidence type="ECO:0000256" key="6">
    <source>
        <dbReference type="ARBA" id="ARBA00023244"/>
    </source>
</evidence>
<dbReference type="PIRSF" id="PIRSF000445">
    <property type="entry name" value="4pyrrol_synth_GluRdtase"/>
    <property type="match status" value="1"/>
</dbReference>
<evidence type="ECO:0000256" key="2">
    <source>
        <dbReference type="ARBA" id="ARBA00005916"/>
    </source>
</evidence>
<dbReference type="InterPro" id="IPR000343">
    <property type="entry name" value="4pyrrol_synth_GluRdtase"/>
</dbReference>
<dbReference type="Proteomes" id="UP000422232">
    <property type="component" value="Chromosome"/>
</dbReference>
<dbReference type="HAMAP" id="MF_00087">
    <property type="entry name" value="Glu_tRNA_reductase"/>
    <property type="match status" value="1"/>
</dbReference>
<feature type="domain" description="Quinate/shikimate 5-dehydrogenase/glutamyl-tRNA reductase" evidence="12">
    <location>
        <begin position="166"/>
        <end position="301"/>
    </location>
</feature>
<dbReference type="InterPro" id="IPR036453">
    <property type="entry name" value="GluRdtase_dimer_dom_sf"/>
</dbReference>
<keyword evidence="15" id="KW-1185">Reference proteome</keyword>
<evidence type="ECO:0000313" key="15">
    <source>
        <dbReference type="Proteomes" id="UP000422232"/>
    </source>
</evidence>
<dbReference type="PANTHER" id="PTHR43013">
    <property type="entry name" value="GLUTAMYL-TRNA REDUCTASE"/>
    <property type="match status" value="1"/>
</dbReference>
<dbReference type="InterPro" id="IPR018214">
    <property type="entry name" value="GluRdtase_CS"/>
</dbReference>
<evidence type="ECO:0000313" key="14">
    <source>
        <dbReference type="EMBL" id="QGO05133.1"/>
    </source>
</evidence>
<evidence type="ECO:0000259" key="13">
    <source>
        <dbReference type="Pfam" id="PF05201"/>
    </source>
</evidence>
<dbReference type="FunFam" id="3.30.460.30:FF:000001">
    <property type="entry name" value="Glutamyl-tRNA reductase"/>
    <property type="match status" value="1"/>
</dbReference>
<keyword evidence="5 9" id="KW-0560">Oxidoreductase</keyword>
<keyword evidence="4 9" id="KW-0521">NADP</keyword>
<evidence type="ECO:0000256" key="4">
    <source>
        <dbReference type="ARBA" id="ARBA00022857"/>
    </source>
</evidence>
<evidence type="ECO:0000256" key="7">
    <source>
        <dbReference type="ARBA" id="ARBA00047464"/>
    </source>
</evidence>
<dbReference type="FunFam" id="3.40.50.720:FF:000031">
    <property type="entry name" value="Glutamyl-tRNA reductase"/>
    <property type="match status" value="1"/>
</dbReference>
<dbReference type="InterPro" id="IPR015895">
    <property type="entry name" value="4pyrrol_synth_GluRdtase_N"/>
</dbReference>
<comment type="domain">
    <text evidence="9">Possesses an unusual extended V-shaped dimeric structure with each monomer consisting of three distinct domains arranged along a curved 'spinal' alpha-helix. The N-terminal catalytic domain specifically recognizes the glutamate moiety of the substrate. The second domain is the NADPH-binding domain, and the third C-terminal domain is responsible for dimerization.</text>
</comment>
<dbReference type="NCBIfam" id="TIGR01035">
    <property type="entry name" value="hemA"/>
    <property type="match status" value="1"/>
</dbReference>
<feature type="domain" description="Glutamyl-tRNA reductase N-terminal" evidence="13">
    <location>
        <begin position="6"/>
        <end position="150"/>
    </location>
</feature>
<dbReference type="PANTHER" id="PTHR43013:SF1">
    <property type="entry name" value="GLUTAMYL-TRNA REDUCTASE"/>
    <property type="match status" value="1"/>
</dbReference>
<comment type="function">
    <text evidence="9">Catalyzes the NADPH-dependent reduction of glutamyl-tRNA(Glu) to glutamate 1-semialdehyde (GSA).</text>
</comment>
<dbReference type="Pfam" id="PF05201">
    <property type="entry name" value="GlutR_N"/>
    <property type="match status" value="1"/>
</dbReference>
<feature type="site" description="Important for activity" evidence="9">
    <location>
        <position position="93"/>
    </location>
</feature>
<gene>
    <name evidence="9 14" type="primary">hemA</name>
    <name evidence="14" type="ORF">Psal009_01014</name>
</gene>
<sequence>MQLFVLGVNYTTAPLAVRERVGIVESELTGFLQSAMASGQLKGVIVVSTCNRTELYGQAEDISAVERWWVHGSGLENLSDYVYCHCGEQVVEHLMQVACGLDSLVLGEPQILGQLKAAFSIAQQAEVTTPVLERLFQHSFSAAKRVRTETAVGACPVSVAFTAVRLSQKMFSNLEATTVLVIGAGDTAQLVARHLKQYGVGRLIIANRTLAHAQVLAEKVAGEAISLTDLPVCLPAANIIVTATGSREPIISRAMVEQAHALRDHDDPTLMVDLAVPRDISAAVADCKSVYLYTVDDLQQVIQESKKSRKQAALAAQALIHEEKDKFHAWYRSLHVSDVISDYRGQVLEVRDVLVAEALSALKNGQLAEHVVETLGHRLVNKVMHTPSVRLREAARDGRHELVSYASELLGVDKKDRIL</sequence>
<comment type="similarity">
    <text evidence="2 9 10">Belongs to the glutamyl-tRNA reductase family.</text>
</comment>
<accession>A0A9Q6LS60</accession>
<dbReference type="InterPro" id="IPR015896">
    <property type="entry name" value="4pyrrol_synth_GluRdtase_dimer"/>
</dbReference>
<feature type="binding site" evidence="9">
    <location>
        <position position="103"/>
    </location>
    <ligand>
        <name>substrate</name>
    </ligand>
</feature>
<evidence type="ECO:0000259" key="12">
    <source>
        <dbReference type="Pfam" id="PF01488"/>
    </source>
</evidence>
<dbReference type="SUPFAM" id="SSF69075">
    <property type="entry name" value="Glutamyl tRNA-reductase dimerization domain"/>
    <property type="match status" value="1"/>
</dbReference>
<feature type="binding site" evidence="9">
    <location>
        <begin position="183"/>
        <end position="188"/>
    </location>
    <ligand>
        <name>NADP(+)</name>
        <dbReference type="ChEBI" id="CHEBI:58349"/>
    </ligand>
</feature>
<evidence type="ECO:0000259" key="11">
    <source>
        <dbReference type="Pfam" id="PF00745"/>
    </source>
</evidence>
<evidence type="ECO:0000256" key="1">
    <source>
        <dbReference type="ARBA" id="ARBA00005059"/>
    </source>
</evidence>
<dbReference type="SUPFAM" id="SSF51735">
    <property type="entry name" value="NAD(P)-binding Rossmann-fold domains"/>
    <property type="match status" value="1"/>
</dbReference>
<feature type="domain" description="Tetrapyrrole biosynthesis glutamyl-tRNA reductase dimerisation" evidence="11">
    <location>
        <begin position="316"/>
        <end position="411"/>
    </location>
</feature>
<dbReference type="InterPro" id="IPR036291">
    <property type="entry name" value="NAD(P)-bd_dom_sf"/>
</dbReference>
<comment type="pathway">
    <text evidence="1 9 10">Porphyrin-containing compound metabolism; protoporphyrin-IX biosynthesis; 5-aminolevulinate from L-glutamyl-tRNA(Glu): step 1/2.</text>
</comment>
<comment type="subunit">
    <text evidence="9">Homodimer.</text>
</comment>
<dbReference type="Gene3D" id="3.40.50.720">
    <property type="entry name" value="NAD(P)-binding Rossmann-like Domain"/>
    <property type="match status" value="1"/>
</dbReference>
<name>A0A9Q6LS60_PISSA</name>
<feature type="active site" description="Nucleophile" evidence="9">
    <location>
        <position position="50"/>
    </location>
</feature>
<dbReference type="GO" id="GO:0050661">
    <property type="term" value="F:NADP binding"/>
    <property type="evidence" value="ECO:0007669"/>
    <property type="project" value="InterPro"/>
</dbReference>
<comment type="catalytic activity">
    <reaction evidence="7 9 10">
        <text>(S)-4-amino-5-oxopentanoate + tRNA(Glu) + NADP(+) = L-glutamyl-tRNA(Glu) + NADPH + H(+)</text>
        <dbReference type="Rhea" id="RHEA:12344"/>
        <dbReference type="Rhea" id="RHEA-COMP:9663"/>
        <dbReference type="Rhea" id="RHEA-COMP:9680"/>
        <dbReference type="ChEBI" id="CHEBI:15378"/>
        <dbReference type="ChEBI" id="CHEBI:57501"/>
        <dbReference type="ChEBI" id="CHEBI:57783"/>
        <dbReference type="ChEBI" id="CHEBI:58349"/>
        <dbReference type="ChEBI" id="CHEBI:78442"/>
        <dbReference type="ChEBI" id="CHEBI:78520"/>
        <dbReference type="EC" id="1.2.1.70"/>
    </reaction>
</comment>
<dbReference type="EMBL" id="CP038908">
    <property type="protein sequence ID" value="QGO05133.1"/>
    <property type="molecule type" value="Genomic_DNA"/>
</dbReference>
<organism evidence="14 15">
    <name type="scientific">Piscirickettsia salmonis</name>
    <dbReference type="NCBI Taxonomy" id="1238"/>
    <lineage>
        <taxon>Bacteria</taxon>
        <taxon>Pseudomonadati</taxon>
        <taxon>Pseudomonadota</taxon>
        <taxon>Gammaproteobacteria</taxon>
        <taxon>Thiotrichales</taxon>
        <taxon>Piscirickettsiaceae</taxon>
        <taxon>Piscirickettsia</taxon>
    </lineage>
</organism>